<dbReference type="EMBL" id="MDET01000034">
    <property type="protein sequence ID" value="OQM74266.1"/>
    <property type="molecule type" value="Genomic_DNA"/>
</dbReference>
<sequence>MNFLLFLRGFIGVLVAFAIASYLITHSLWTAFVQTLICAVLIQAGYFIAVLFLIRKEKPKPAPKEAGTPEIAAAPVQQANPKGEAASLRSVRR</sequence>
<keyword evidence="2" id="KW-0472">Membrane</keyword>
<keyword evidence="4" id="KW-1185">Reference proteome</keyword>
<proteinExistence type="predicted"/>
<feature type="region of interest" description="Disordered" evidence="1">
    <location>
        <begin position="60"/>
        <end position="93"/>
    </location>
</feature>
<evidence type="ECO:0000256" key="2">
    <source>
        <dbReference type="SAM" id="Phobius"/>
    </source>
</evidence>
<dbReference type="AlphaFoldDB" id="A0A1V8RM92"/>
<evidence type="ECO:0000313" key="3">
    <source>
        <dbReference type="EMBL" id="OQM74266.1"/>
    </source>
</evidence>
<dbReference type="Proteomes" id="UP000191905">
    <property type="component" value="Unassembled WGS sequence"/>
</dbReference>
<reference evidence="3 4" key="1">
    <citation type="journal article" date="2016" name="Int. J. Syst. Evol. Microbiol.">
        <title>Pseudaminobacter manganicus sp. nov., isolated from sludge of a manganese mine.</title>
        <authorList>
            <person name="Li J."/>
            <person name="Huang J."/>
            <person name="Liao S."/>
            <person name="Wang G."/>
        </authorList>
    </citation>
    <scope>NUCLEOTIDE SEQUENCE [LARGE SCALE GENOMIC DNA]</scope>
    <source>
        <strain evidence="3 4">JH-7</strain>
    </source>
</reference>
<dbReference type="RefSeq" id="WP_080920880.1">
    <property type="nucleotide sequence ID" value="NZ_MDET01000034.1"/>
</dbReference>
<keyword evidence="2" id="KW-0812">Transmembrane</keyword>
<organism evidence="3 4">
    <name type="scientific">Manganibacter manganicus</name>
    <dbReference type="NCBI Taxonomy" id="1873176"/>
    <lineage>
        <taxon>Bacteria</taxon>
        <taxon>Pseudomonadati</taxon>
        <taxon>Pseudomonadota</taxon>
        <taxon>Alphaproteobacteria</taxon>
        <taxon>Hyphomicrobiales</taxon>
        <taxon>Phyllobacteriaceae</taxon>
        <taxon>Manganibacter</taxon>
    </lineage>
</organism>
<dbReference type="InterPro" id="IPR024239">
    <property type="entry name" value="SyrA"/>
</dbReference>
<evidence type="ECO:0008006" key="5">
    <source>
        <dbReference type="Google" id="ProtNLM"/>
    </source>
</evidence>
<feature type="transmembrane region" description="Helical" evidence="2">
    <location>
        <begin position="5"/>
        <end position="25"/>
    </location>
</feature>
<evidence type="ECO:0000313" key="4">
    <source>
        <dbReference type="Proteomes" id="UP000191905"/>
    </source>
</evidence>
<dbReference type="OrthoDB" id="9802759at2"/>
<feature type="transmembrane region" description="Helical" evidence="2">
    <location>
        <begin position="31"/>
        <end position="54"/>
    </location>
</feature>
<dbReference type="Pfam" id="PF11089">
    <property type="entry name" value="SyrA"/>
    <property type="match status" value="1"/>
</dbReference>
<accession>A0A1V8RM92</accession>
<protein>
    <recommendedName>
        <fullName evidence="5">Exopolysaccharide production repressor exox</fullName>
    </recommendedName>
</protein>
<gene>
    <name evidence="3" type="ORF">BFN67_05300</name>
</gene>
<comment type="caution">
    <text evidence="3">The sequence shown here is derived from an EMBL/GenBank/DDBJ whole genome shotgun (WGS) entry which is preliminary data.</text>
</comment>
<name>A0A1V8RM92_9HYPH</name>
<evidence type="ECO:0000256" key="1">
    <source>
        <dbReference type="SAM" id="MobiDB-lite"/>
    </source>
</evidence>
<keyword evidence="2" id="KW-1133">Transmembrane helix</keyword>